<dbReference type="GO" id="GO:0046872">
    <property type="term" value="F:metal ion binding"/>
    <property type="evidence" value="ECO:0007669"/>
    <property type="project" value="UniProtKB-KW"/>
</dbReference>
<accession>A0A918AWT8</accession>
<keyword evidence="1" id="KW-0460">Magnesium</keyword>
<feature type="binding site" evidence="1">
    <location>
        <position position="89"/>
    </location>
    <ligand>
        <name>Mg(2+)</name>
        <dbReference type="ChEBI" id="CHEBI:18420"/>
        <label>1</label>
        <note>catalytic</note>
    </ligand>
</feature>
<keyword evidence="1" id="KW-0479">Metal-binding</keyword>
<dbReference type="PANTHER" id="PTHR20854">
    <property type="entry name" value="INOSITOL MONOPHOSPHATASE"/>
    <property type="match status" value="1"/>
</dbReference>
<evidence type="ECO:0000313" key="3">
    <source>
        <dbReference type="Proteomes" id="UP000654123"/>
    </source>
</evidence>
<feature type="binding site" evidence="1">
    <location>
        <position position="86"/>
    </location>
    <ligand>
        <name>Mg(2+)</name>
        <dbReference type="ChEBI" id="CHEBI:18420"/>
        <label>1</label>
        <note>catalytic</note>
    </ligand>
</feature>
<evidence type="ECO:0000256" key="1">
    <source>
        <dbReference type="PIRSR" id="PIRSR600760-2"/>
    </source>
</evidence>
<dbReference type="Pfam" id="PF00459">
    <property type="entry name" value="Inositol_P"/>
    <property type="match status" value="1"/>
</dbReference>
<dbReference type="GO" id="GO:0008934">
    <property type="term" value="F:inositol monophosphate 1-phosphatase activity"/>
    <property type="evidence" value="ECO:0007669"/>
    <property type="project" value="TreeGrafter"/>
</dbReference>
<dbReference type="RefSeq" id="WP_189530540.1">
    <property type="nucleotide sequence ID" value="NZ_BMSV01000002.1"/>
</dbReference>
<organism evidence="2 3">
    <name type="scientific">Streptomyces roseolilacinus</name>
    <dbReference type="NCBI Taxonomy" id="66904"/>
    <lineage>
        <taxon>Bacteria</taxon>
        <taxon>Bacillati</taxon>
        <taxon>Actinomycetota</taxon>
        <taxon>Actinomycetes</taxon>
        <taxon>Kitasatosporales</taxon>
        <taxon>Streptomycetaceae</taxon>
        <taxon>Streptomyces</taxon>
    </lineage>
</organism>
<dbReference type="EMBL" id="BMSV01000002">
    <property type="protein sequence ID" value="GGP95665.1"/>
    <property type="molecule type" value="Genomic_DNA"/>
</dbReference>
<gene>
    <name evidence="2" type="primary">suhB</name>
    <name evidence="2" type="ORF">GCM10010249_12170</name>
</gene>
<sequence>MNEFRRLLPQVTDVAREVGEGLRERRSGIPATGPDVASVIEAFDEVDRPAVALLRERLGAVRPRAVWAPDEVGTMVGARGETWVCDAVDGAVQFLRGLPHWGVSITLVADARPVLAVLYAPQLDILYTAAEGAGARLNGRPVTTSSKTLAAALACTSQPPHNLEPERAGASLTGMLRRALVVRNLGPTSLQVAQVGSGHVDVFWEYGRDVNNLLPGSLIAREAGAVVTDAAGAPWRLDSSSFVAAAPSVHREVMEVLAAVG</sequence>
<dbReference type="GO" id="GO:0007165">
    <property type="term" value="P:signal transduction"/>
    <property type="evidence" value="ECO:0007669"/>
    <property type="project" value="TreeGrafter"/>
</dbReference>
<comment type="caution">
    <text evidence="2">The sequence shown here is derived from an EMBL/GenBank/DDBJ whole genome shotgun (WGS) entry which is preliminary data.</text>
</comment>
<dbReference type="Gene3D" id="3.30.540.10">
    <property type="entry name" value="Fructose-1,6-Bisphosphatase, subunit A, domain 1"/>
    <property type="match status" value="1"/>
</dbReference>
<reference evidence="2" key="1">
    <citation type="journal article" date="2014" name="Int. J. Syst. Evol. Microbiol.">
        <title>Complete genome sequence of Corynebacterium casei LMG S-19264T (=DSM 44701T), isolated from a smear-ripened cheese.</title>
        <authorList>
            <consortium name="US DOE Joint Genome Institute (JGI-PGF)"/>
            <person name="Walter F."/>
            <person name="Albersmeier A."/>
            <person name="Kalinowski J."/>
            <person name="Ruckert C."/>
        </authorList>
    </citation>
    <scope>NUCLEOTIDE SEQUENCE</scope>
    <source>
        <strain evidence="2">JCM 4335</strain>
    </source>
</reference>
<reference evidence="2" key="2">
    <citation type="submission" date="2020-09" db="EMBL/GenBank/DDBJ databases">
        <authorList>
            <person name="Sun Q."/>
            <person name="Ohkuma M."/>
        </authorList>
    </citation>
    <scope>NUCLEOTIDE SEQUENCE</scope>
    <source>
        <strain evidence="2">JCM 4335</strain>
    </source>
</reference>
<dbReference type="PRINTS" id="PR00377">
    <property type="entry name" value="IMPHPHTASES"/>
</dbReference>
<dbReference type="InterPro" id="IPR000760">
    <property type="entry name" value="Inositol_monophosphatase-like"/>
</dbReference>
<name>A0A918AWT8_9ACTN</name>
<keyword evidence="3" id="KW-1185">Reference proteome</keyword>
<dbReference type="Gene3D" id="3.40.190.80">
    <property type="match status" value="1"/>
</dbReference>
<dbReference type="AlphaFoldDB" id="A0A918AWT8"/>
<dbReference type="SUPFAM" id="SSF56655">
    <property type="entry name" value="Carbohydrate phosphatase"/>
    <property type="match status" value="1"/>
</dbReference>
<dbReference type="GO" id="GO:0006020">
    <property type="term" value="P:inositol metabolic process"/>
    <property type="evidence" value="ECO:0007669"/>
    <property type="project" value="TreeGrafter"/>
</dbReference>
<proteinExistence type="predicted"/>
<dbReference type="PANTHER" id="PTHR20854:SF4">
    <property type="entry name" value="INOSITOL-1-MONOPHOSPHATASE-RELATED"/>
    <property type="match status" value="1"/>
</dbReference>
<dbReference type="Proteomes" id="UP000654123">
    <property type="component" value="Unassembled WGS sequence"/>
</dbReference>
<protein>
    <submittedName>
        <fullName evidence="2">Inositol phosphatase</fullName>
    </submittedName>
</protein>
<comment type="cofactor">
    <cofactor evidence="1">
        <name>Mg(2+)</name>
        <dbReference type="ChEBI" id="CHEBI:18420"/>
    </cofactor>
</comment>
<evidence type="ECO:0000313" key="2">
    <source>
        <dbReference type="EMBL" id="GGP95665.1"/>
    </source>
</evidence>